<gene>
    <name evidence="4" type="ORF">PTTG_28006</name>
</gene>
<dbReference type="Proteomes" id="UP000005240">
    <property type="component" value="Unassembled WGS sequence"/>
</dbReference>
<dbReference type="EMBL" id="ADAS02000082">
    <property type="protein sequence ID" value="OAV91353.1"/>
    <property type="molecule type" value="Genomic_DNA"/>
</dbReference>
<evidence type="ECO:0000256" key="3">
    <source>
        <dbReference type="SAM" id="SignalP"/>
    </source>
</evidence>
<feature type="transmembrane region" description="Helical" evidence="2">
    <location>
        <begin position="294"/>
        <end position="314"/>
    </location>
</feature>
<feature type="compositionally biased region" description="Basic and acidic residues" evidence="1">
    <location>
        <begin position="157"/>
        <end position="169"/>
    </location>
</feature>
<reference evidence="5" key="4">
    <citation type="submission" date="2025-05" db="UniProtKB">
        <authorList>
            <consortium name="EnsemblFungi"/>
        </authorList>
    </citation>
    <scope>IDENTIFICATION</scope>
    <source>
        <strain evidence="5">isolate 1-1 / race 1 (BBBD)</strain>
    </source>
</reference>
<name>A0A180GHB2_PUCT1</name>
<keyword evidence="6" id="KW-1185">Reference proteome</keyword>
<reference evidence="4" key="1">
    <citation type="submission" date="2009-11" db="EMBL/GenBank/DDBJ databases">
        <authorList>
            <consortium name="The Broad Institute Genome Sequencing Platform"/>
            <person name="Ward D."/>
            <person name="Feldgarden M."/>
            <person name="Earl A."/>
            <person name="Young S.K."/>
            <person name="Zeng Q."/>
            <person name="Koehrsen M."/>
            <person name="Alvarado L."/>
            <person name="Berlin A."/>
            <person name="Bochicchio J."/>
            <person name="Borenstein D."/>
            <person name="Chapman S.B."/>
            <person name="Chen Z."/>
            <person name="Engels R."/>
            <person name="Freedman E."/>
            <person name="Gellesch M."/>
            <person name="Goldberg J."/>
            <person name="Griggs A."/>
            <person name="Gujja S."/>
            <person name="Heilman E."/>
            <person name="Heiman D."/>
            <person name="Hepburn T."/>
            <person name="Howarth C."/>
            <person name="Jen D."/>
            <person name="Larson L."/>
            <person name="Lewis B."/>
            <person name="Mehta T."/>
            <person name="Park D."/>
            <person name="Pearson M."/>
            <person name="Roberts A."/>
            <person name="Saif S."/>
            <person name="Shea T."/>
            <person name="Shenoy N."/>
            <person name="Sisk P."/>
            <person name="Stolte C."/>
            <person name="Sykes S."/>
            <person name="Thomson T."/>
            <person name="Walk T."/>
            <person name="White J."/>
            <person name="Yandava C."/>
            <person name="Izard J."/>
            <person name="Baranova O.V."/>
            <person name="Blanton J.M."/>
            <person name="Tanner A.C."/>
            <person name="Dewhirst F.E."/>
            <person name="Haas B."/>
            <person name="Nusbaum C."/>
            <person name="Birren B."/>
        </authorList>
    </citation>
    <scope>NUCLEOTIDE SEQUENCE [LARGE SCALE GENOMIC DNA]</scope>
    <source>
        <strain evidence="4">1-1 BBBD Race 1</strain>
    </source>
</reference>
<accession>A0A180GHB2</accession>
<proteinExistence type="predicted"/>
<reference evidence="5 6" key="3">
    <citation type="journal article" date="2017" name="G3 (Bethesda)">
        <title>Comparative analysis highlights variable genome content of wheat rusts and divergence of the mating loci.</title>
        <authorList>
            <person name="Cuomo C.A."/>
            <person name="Bakkeren G."/>
            <person name="Khalil H.B."/>
            <person name="Panwar V."/>
            <person name="Joly D."/>
            <person name="Linning R."/>
            <person name="Sakthikumar S."/>
            <person name="Song X."/>
            <person name="Adiconis X."/>
            <person name="Fan L."/>
            <person name="Goldberg J.M."/>
            <person name="Levin J.Z."/>
            <person name="Young S."/>
            <person name="Zeng Q."/>
            <person name="Anikster Y."/>
            <person name="Bruce M."/>
            <person name="Wang M."/>
            <person name="Yin C."/>
            <person name="McCallum B."/>
            <person name="Szabo L.J."/>
            <person name="Hulbert S."/>
            <person name="Chen X."/>
            <person name="Fellers J.P."/>
        </authorList>
    </citation>
    <scope>NUCLEOTIDE SEQUENCE</scope>
    <source>
        <strain evidence="5">isolate 1-1 / race 1 (BBBD)</strain>
        <strain evidence="6">Isolate 1-1 / race 1 (BBBD)</strain>
    </source>
</reference>
<organism evidence="4">
    <name type="scientific">Puccinia triticina (isolate 1-1 / race 1 (BBBD))</name>
    <name type="common">Brown leaf rust fungus</name>
    <dbReference type="NCBI Taxonomy" id="630390"/>
    <lineage>
        <taxon>Eukaryota</taxon>
        <taxon>Fungi</taxon>
        <taxon>Dikarya</taxon>
        <taxon>Basidiomycota</taxon>
        <taxon>Pucciniomycotina</taxon>
        <taxon>Pucciniomycetes</taxon>
        <taxon>Pucciniales</taxon>
        <taxon>Pucciniaceae</taxon>
        <taxon>Puccinia</taxon>
    </lineage>
</organism>
<evidence type="ECO:0000313" key="4">
    <source>
        <dbReference type="EMBL" id="OAV91353.1"/>
    </source>
</evidence>
<feature type="region of interest" description="Disordered" evidence="1">
    <location>
        <begin position="149"/>
        <end position="169"/>
    </location>
</feature>
<feature type="transmembrane region" description="Helical" evidence="2">
    <location>
        <begin position="181"/>
        <end position="202"/>
    </location>
</feature>
<feature type="transmembrane region" description="Helical" evidence="2">
    <location>
        <begin position="263"/>
        <end position="282"/>
    </location>
</feature>
<dbReference type="OrthoDB" id="2504614at2759"/>
<evidence type="ECO:0000256" key="2">
    <source>
        <dbReference type="SAM" id="Phobius"/>
    </source>
</evidence>
<dbReference type="EnsemblFungi" id="PTTG_28006-t43_1">
    <property type="protein sequence ID" value="PTTG_28006-t43_1-p1"/>
    <property type="gene ID" value="PTTG_28006"/>
</dbReference>
<feature type="signal peptide" evidence="3">
    <location>
        <begin position="1"/>
        <end position="24"/>
    </location>
</feature>
<keyword evidence="2" id="KW-0812">Transmembrane</keyword>
<keyword evidence="2" id="KW-0472">Membrane</keyword>
<protein>
    <submittedName>
        <fullName evidence="4 5">Uncharacterized protein</fullName>
    </submittedName>
</protein>
<evidence type="ECO:0000313" key="6">
    <source>
        <dbReference type="Proteomes" id="UP000005240"/>
    </source>
</evidence>
<evidence type="ECO:0000256" key="1">
    <source>
        <dbReference type="SAM" id="MobiDB-lite"/>
    </source>
</evidence>
<evidence type="ECO:0000313" key="5">
    <source>
        <dbReference type="EnsemblFungi" id="PTTG_28006-t43_1-p1"/>
    </source>
</evidence>
<keyword evidence="2" id="KW-1133">Transmembrane helix</keyword>
<dbReference type="AlphaFoldDB" id="A0A180GHB2"/>
<dbReference type="VEuPathDB" id="FungiDB:PTTG_28006"/>
<reference evidence="4" key="2">
    <citation type="submission" date="2016-05" db="EMBL/GenBank/DDBJ databases">
        <title>Comparative analysis highlights variable genome content of wheat rusts and divergence of the mating loci.</title>
        <authorList>
            <person name="Cuomo C.A."/>
            <person name="Bakkeren G."/>
            <person name="Szabo L."/>
            <person name="Khalil H."/>
            <person name="Joly D."/>
            <person name="Goldberg J."/>
            <person name="Young S."/>
            <person name="Zeng Q."/>
            <person name="Fellers J."/>
        </authorList>
    </citation>
    <scope>NUCLEOTIDE SEQUENCE [LARGE SCALE GENOMIC DNA]</scope>
    <source>
        <strain evidence="4">1-1 BBBD Race 1</strain>
    </source>
</reference>
<keyword evidence="3" id="KW-0732">Signal</keyword>
<feature type="chain" id="PRO_5008109904" evidence="3">
    <location>
        <begin position="25"/>
        <end position="316"/>
    </location>
</feature>
<sequence length="316" mass="35351">MAMASPSPRLSATLLAVLYSAALTHFLLPPPQDTHPHPHAHPALPSLPLRHSSLATLLPHIVYEAILISSLAHSSFASFGACLHLLKLPLLSTVYRYFRIGFKADICRSITFDLVNYLGQFVLFHFLCSPSAPTPSTPGDAQQQLLLDPAADDGPEESGRARRDMRTQRARIEERKTRNMLLMSLLTWILISLLDGLVSFLLERSLSARIETDVQAYLSKLRLDQYFLLKPSESAGPTDILRQFPAHDRPMIDHQLLAPAVTLPYFFSSVALISLPSDFILLDRLPMLSLHTKSLWLAGLVARRLLYSLIAWFLKN</sequence>